<dbReference type="SUPFAM" id="SSF57903">
    <property type="entry name" value="FYVE/PHD zinc finger"/>
    <property type="match status" value="3"/>
</dbReference>
<dbReference type="GO" id="GO:0003677">
    <property type="term" value="F:DNA binding"/>
    <property type="evidence" value="ECO:0007669"/>
    <property type="project" value="InterPro"/>
</dbReference>
<feature type="domain" description="BED-type" evidence="7">
    <location>
        <begin position="189"/>
        <end position="240"/>
    </location>
</feature>
<evidence type="ECO:0000256" key="2">
    <source>
        <dbReference type="ARBA" id="ARBA00022771"/>
    </source>
</evidence>
<gene>
    <name evidence="8" type="ORF">C2845_PM08G16260</name>
</gene>
<dbReference type="InterPro" id="IPR019787">
    <property type="entry name" value="Znf_PHD-finger"/>
</dbReference>
<evidence type="ECO:0000256" key="4">
    <source>
        <dbReference type="PROSITE-ProRule" id="PRU00027"/>
    </source>
</evidence>
<dbReference type="OrthoDB" id="1903104at2759"/>
<keyword evidence="9" id="KW-1185">Reference proteome</keyword>
<dbReference type="InterPro" id="IPR011011">
    <property type="entry name" value="Znf_FYVE_PHD"/>
</dbReference>
<evidence type="ECO:0000259" key="6">
    <source>
        <dbReference type="PROSITE" id="PS50016"/>
    </source>
</evidence>
<proteinExistence type="predicted"/>
<dbReference type="Gene3D" id="3.30.40.10">
    <property type="entry name" value="Zinc/RING finger domain, C3HC4 (zinc finger)"/>
    <property type="match status" value="2"/>
</dbReference>
<dbReference type="PANTHER" id="PTHR46951:SF3">
    <property type="entry name" value="OS01G0547200 PROTEIN"/>
    <property type="match status" value="1"/>
</dbReference>
<evidence type="ECO:0000259" key="7">
    <source>
        <dbReference type="PROSITE" id="PS50808"/>
    </source>
</evidence>
<feature type="region of interest" description="Disordered" evidence="5">
    <location>
        <begin position="305"/>
        <end position="325"/>
    </location>
</feature>
<feature type="region of interest" description="Disordered" evidence="5">
    <location>
        <begin position="901"/>
        <end position="923"/>
    </location>
</feature>
<feature type="compositionally biased region" description="Polar residues" evidence="5">
    <location>
        <begin position="310"/>
        <end position="321"/>
    </location>
</feature>
<dbReference type="Pfam" id="PF02892">
    <property type="entry name" value="zf-BED"/>
    <property type="match status" value="1"/>
</dbReference>
<keyword evidence="3" id="KW-0862">Zinc</keyword>
<dbReference type="SMART" id="SM00249">
    <property type="entry name" value="PHD"/>
    <property type="match status" value="3"/>
</dbReference>
<dbReference type="PROSITE" id="PS50016">
    <property type="entry name" value="ZF_PHD_2"/>
    <property type="match status" value="3"/>
</dbReference>
<keyword evidence="1" id="KW-0479">Metal-binding</keyword>
<evidence type="ECO:0000256" key="1">
    <source>
        <dbReference type="ARBA" id="ARBA00022723"/>
    </source>
</evidence>
<dbReference type="InterPro" id="IPR013083">
    <property type="entry name" value="Znf_RING/FYVE/PHD"/>
</dbReference>
<dbReference type="STRING" id="4540.A0A3L6R749"/>
<protein>
    <recommendedName>
        <fullName evidence="10">PHD finger protein EHD3-like</fullName>
    </recommendedName>
</protein>
<accession>A0A3L6R749</accession>
<organism evidence="8 9">
    <name type="scientific">Panicum miliaceum</name>
    <name type="common">Proso millet</name>
    <name type="synonym">Broomcorn millet</name>
    <dbReference type="NCBI Taxonomy" id="4540"/>
    <lineage>
        <taxon>Eukaryota</taxon>
        <taxon>Viridiplantae</taxon>
        <taxon>Streptophyta</taxon>
        <taxon>Embryophyta</taxon>
        <taxon>Tracheophyta</taxon>
        <taxon>Spermatophyta</taxon>
        <taxon>Magnoliopsida</taxon>
        <taxon>Liliopsida</taxon>
        <taxon>Poales</taxon>
        <taxon>Poaceae</taxon>
        <taxon>PACMAD clade</taxon>
        <taxon>Panicoideae</taxon>
        <taxon>Panicodae</taxon>
        <taxon>Paniceae</taxon>
        <taxon>Panicinae</taxon>
        <taxon>Panicum</taxon>
        <taxon>Panicum sect. Panicum</taxon>
    </lineage>
</organism>
<evidence type="ECO:0000256" key="3">
    <source>
        <dbReference type="ARBA" id="ARBA00022833"/>
    </source>
</evidence>
<sequence>MQVLGFLARTQKLQPQQSEPQQQVEPQPEPELEPEHKAGDVPAQESKDTFWKSRDMGWKYGIMIDENRQHWKCMYCGLIRYGGGVSRLKRHLAGDLDVKMCPKVPADVVEEIREHLRKKRERRRKRTAQNGGNSLKTKSSSEDANVEEDLLPSDSVLPAGMNSNVLEEVTNQKSMVHQDPTYPRVPILRARDIGWEHAVDLDGNKRRWQCKFCSLCRSGGVTTLKAHLIDDSCPNVPKEISKKVSNFIEEKRATRLLLNNYIFSVDEDEVSDAQVQGDRTVKYENDQRPSRNATHVSALDEYANEKRAAGSNQCGEGSSGQPVEHCDQPEELWALDDGRMDQVINSKNKILDENADNSQKTKMEAGSSQFGEDSSGEPVEHCDQPEEQWALDHGRTDQVINSKNKILDKNIDNLQKTKISKPHRKSEFNTRKHIIIVDGVARHWRCKYCGMDGYGKKFRLHYHLAGAFRHPKCPNVPREVFAKARQHVLSKRRLKTNKAEQKIPSRPHIVGQFGEERKNNGPLCGIGNQSQLSVKNESSEVHNYPARLRGSAWEHSLMYEKEKGHWKCKWCSAEGYHGVSRLKWHLVGWQNLPQCPDVPKDVAKKIRDQMMSKEKNKAIRSGSFVGNGSCDALCSSKSSQLDQDHLTAAMHDRCSSLAFGQANSESEACKMSSNTTLPSQESANPLVCHKQQRKEVATPPEPGHGQGQRMQWQSQHKPIMEEGLHRNGLFGNTNNSEEQRSDCGTNECWRYVLDGLLRLHLPDVQGDAGIATCIRDALLYGSAEFGTVAGNVGMHSDKTVTANTARCQNVLMNILRSENFALLCSVLCRTVHQDEERTRYFDFGVIDSRLKNGNYGHEPELFMHDLKLLWEDLKMACQDIIHLANNLSSLTEDSYEKLVGRERGSTDGEPNGAIVTSSEPQSLVQSDALVPSTSQGNQLDQPGPSDLSDVHSTCNQCGKEARGGSIIKCSRCMLSCHISCIEPHDPSISTGSWCCKNCSTTCIEPIEGDMVLANYSPNFLHGNCVVCDRLEVCSSPKCEDAPNDNSRAMVISSVNSVDDPEQTEIDTGGSCKICGKPEEDGKRFLICGHIHCLYKYYHIRCLKSKQIAGNVQRDKPCWYCPSCLCRVCFSDKDDDLTILCDSCDEAYHLYCITPRRTSIPKGRWYCSSCSVERAKEGMRKYERRILKLHQKDNAGQQSRNYEGLDLLVSAVEQLSADEQLVTSN</sequence>
<feature type="domain" description="PHD-type" evidence="6">
    <location>
        <begin position="1068"/>
        <end position="1126"/>
    </location>
</feature>
<evidence type="ECO:0000313" key="9">
    <source>
        <dbReference type="Proteomes" id="UP000275267"/>
    </source>
</evidence>
<feature type="compositionally biased region" description="Polar residues" evidence="5">
    <location>
        <begin position="914"/>
        <end position="923"/>
    </location>
</feature>
<reference evidence="9" key="1">
    <citation type="journal article" date="2019" name="Nat. Commun.">
        <title>The genome of broomcorn millet.</title>
        <authorList>
            <person name="Zou C."/>
            <person name="Miki D."/>
            <person name="Li D."/>
            <person name="Tang Q."/>
            <person name="Xiao L."/>
            <person name="Rajput S."/>
            <person name="Deng P."/>
            <person name="Jia W."/>
            <person name="Huang R."/>
            <person name="Zhang M."/>
            <person name="Sun Y."/>
            <person name="Hu J."/>
            <person name="Fu X."/>
            <person name="Schnable P.S."/>
            <person name="Li F."/>
            <person name="Zhang H."/>
            <person name="Feng B."/>
            <person name="Zhu X."/>
            <person name="Liu R."/>
            <person name="Schnable J.C."/>
            <person name="Zhu J.-K."/>
            <person name="Zhang H."/>
        </authorList>
    </citation>
    <scope>NUCLEOTIDE SEQUENCE [LARGE SCALE GENOMIC DNA]</scope>
</reference>
<feature type="compositionally biased region" description="Polar residues" evidence="5">
    <location>
        <begin position="128"/>
        <end position="138"/>
    </location>
</feature>
<dbReference type="GO" id="GO:0008270">
    <property type="term" value="F:zinc ion binding"/>
    <property type="evidence" value="ECO:0007669"/>
    <property type="project" value="UniProtKB-KW"/>
</dbReference>
<feature type="region of interest" description="Disordered" evidence="5">
    <location>
        <begin position="117"/>
        <end position="147"/>
    </location>
</feature>
<feature type="domain" description="PHD-type" evidence="6">
    <location>
        <begin position="951"/>
        <end position="1001"/>
    </location>
</feature>
<dbReference type="AlphaFoldDB" id="A0A3L6R749"/>
<feature type="compositionally biased region" description="Basic and acidic residues" evidence="5">
    <location>
        <begin position="33"/>
        <end position="48"/>
    </location>
</feature>
<feature type="domain" description="BED-type" evidence="7">
    <location>
        <begin position="547"/>
        <end position="602"/>
    </location>
</feature>
<evidence type="ECO:0008006" key="10">
    <source>
        <dbReference type="Google" id="ProtNLM"/>
    </source>
</evidence>
<dbReference type="EMBL" id="PQIB02000010">
    <property type="protein sequence ID" value="RLM94217.1"/>
    <property type="molecule type" value="Genomic_DNA"/>
</dbReference>
<comment type="caution">
    <text evidence="8">The sequence shown here is derived from an EMBL/GenBank/DDBJ whole genome shotgun (WGS) entry which is preliminary data.</text>
</comment>
<feature type="region of interest" description="Disordered" evidence="5">
    <location>
        <begin position="690"/>
        <end position="710"/>
    </location>
</feature>
<dbReference type="Pfam" id="PF00628">
    <property type="entry name" value="PHD"/>
    <property type="match status" value="1"/>
</dbReference>
<feature type="compositionally biased region" description="Low complexity" evidence="5">
    <location>
        <begin position="14"/>
        <end position="26"/>
    </location>
</feature>
<dbReference type="CDD" id="cd15489">
    <property type="entry name" value="PHD_SF"/>
    <property type="match status" value="1"/>
</dbReference>
<feature type="domain" description="PHD-type" evidence="6">
    <location>
        <begin position="1122"/>
        <end position="1172"/>
    </location>
</feature>
<dbReference type="Proteomes" id="UP000275267">
    <property type="component" value="Unassembled WGS sequence"/>
</dbReference>
<dbReference type="PROSITE" id="PS50808">
    <property type="entry name" value="ZF_BED"/>
    <property type="match status" value="3"/>
</dbReference>
<feature type="domain" description="BED-type" evidence="7">
    <location>
        <begin position="52"/>
        <end position="108"/>
    </location>
</feature>
<dbReference type="PANTHER" id="PTHR46951">
    <property type="entry name" value="BED-TYPE DOMAIN-CONTAINING PROTEIN"/>
    <property type="match status" value="1"/>
</dbReference>
<dbReference type="InterPro" id="IPR001965">
    <property type="entry name" value="Znf_PHD"/>
</dbReference>
<feature type="compositionally biased region" description="Basic residues" evidence="5">
    <location>
        <begin position="117"/>
        <end position="127"/>
    </location>
</feature>
<evidence type="ECO:0000313" key="8">
    <source>
        <dbReference type="EMBL" id="RLM94217.1"/>
    </source>
</evidence>
<feature type="region of interest" description="Disordered" evidence="5">
    <location>
        <begin position="349"/>
        <end position="381"/>
    </location>
</feature>
<keyword evidence="2 4" id="KW-0863">Zinc-finger</keyword>
<dbReference type="InterPro" id="IPR003656">
    <property type="entry name" value="Znf_BED"/>
</dbReference>
<name>A0A3L6R749_PANMI</name>
<feature type="compositionally biased region" description="Polar residues" evidence="5">
    <location>
        <begin position="356"/>
        <end position="372"/>
    </location>
</feature>
<evidence type="ECO:0000256" key="5">
    <source>
        <dbReference type="SAM" id="MobiDB-lite"/>
    </source>
</evidence>
<feature type="region of interest" description="Disordered" evidence="5">
    <location>
        <begin position="9"/>
        <end position="48"/>
    </location>
</feature>